<evidence type="ECO:0000256" key="1">
    <source>
        <dbReference type="ARBA" id="ARBA00007358"/>
    </source>
</evidence>
<sequence length="377" mass="40564">MVSTTYFAPRIIHGAGSIDKLDEACRAIRTTSLFVMLSERTKQSLANHFEQLTANGISLHFFTDFQSEPTTDHLQSALHHFELSKADGILAIGGGTALDLAKALSVLAANETLTLGDIAQQEQLDKIPLIAVPTTAGTGSEVTKVTVITDTALKRKLNPGHPALIPDGVLLDPELTLSMSPKITAETGLDALAHAIEAYVSTRATAISDTFALEAIRSIGRSIRAAYQEPQNLQARDGMLQGSMFAGLAFSNSSTNLAHATARPLGTRFLLPHGLSVALMHPYVVAFGLDAAHDRYAAIADALGTESVLVFIEELNVLFELKEEAKKLLDLDELERSIPILVDDALSGNGIETNRKIPTRQDITEIYKNLVTDLMGE</sequence>
<dbReference type="CDD" id="cd08551">
    <property type="entry name" value="Fe-ADH"/>
    <property type="match status" value="1"/>
</dbReference>
<protein>
    <submittedName>
        <fullName evidence="5">Iron-containing alcohol dehydrogenase</fullName>
        <ecNumber evidence="5">1.1.1.-</ecNumber>
    </submittedName>
</protein>
<dbReference type="Pfam" id="PF25137">
    <property type="entry name" value="ADH_Fe_C"/>
    <property type="match status" value="1"/>
</dbReference>
<dbReference type="InterPro" id="IPR039697">
    <property type="entry name" value="Alcohol_dehydrogenase_Fe"/>
</dbReference>
<evidence type="ECO:0000256" key="2">
    <source>
        <dbReference type="ARBA" id="ARBA00023002"/>
    </source>
</evidence>
<dbReference type="RefSeq" id="WP_379082206.1">
    <property type="nucleotide sequence ID" value="NZ_JBHTKI010000012.1"/>
</dbReference>
<dbReference type="InterPro" id="IPR001670">
    <property type="entry name" value="ADH_Fe/GldA"/>
</dbReference>
<evidence type="ECO:0000313" key="6">
    <source>
        <dbReference type="Proteomes" id="UP001597109"/>
    </source>
</evidence>
<dbReference type="Proteomes" id="UP001597109">
    <property type="component" value="Unassembled WGS sequence"/>
</dbReference>
<evidence type="ECO:0000259" key="4">
    <source>
        <dbReference type="Pfam" id="PF25137"/>
    </source>
</evidence>
<dbReference type="PANTHER" id="PTHR11496">
    <property type="entry name" value="ALCOHOL DEHYDROGENASE"/>
    <property type="match status" value="1"/>
</dbReference>
<proteinExistence type="inferred from homology"/>
<dbReference type="Pfam" id="PF00465">
    <property type="entry name" value="Fe-ADH"/>
    <property type="match status" value="1"/>
</dbReference>
<dbReference type="GO" id="GO:0016491">
    <property type="term" value="F:oxidoreductase activity"/>
    <property type="evidence" value="ECO:0007669"/>
    <property type="project" value="UniProtKB-KW"/>
</dbReference>
<accession>A0ABW3LB59</accession>
<feature type="domain" description="Fe-containing alcohol dehydrogenase-like C-terminal" evidence="4">
    <location>
        <begin position="184"/>
        <end position="370"/>
    </location>
</feature>
<reference evidence="6" key="1">
    <citation type="journal article" date="2019" name="Int. J. Syst. Evol. Microbiol.">
        <title>The Global Catalogue of Microorganisms (GCM) 10K type strain sequencing project: providing services to taxonomists for standard genome sequencing and annotation.</title>
        <authorList>
            <consortium name="The Broad Institute Genomics Platform"/>
            <consortium name="The Broad Institute Genome Sequencing Center for Infectious Disease"/>
            <person name="Wu L."/>
            <person name="Ma J."/>
        </authorList>
    </citation>
    <scope>NUCLEOTIDE SEQUENCE [LARGE SCALE GENOMIC DNA]</scope>
    <source>
        <strain evidence="6">CCUG 56756</strain>
    </source>
</reference>
<dbReference type="EC" id="1.1.1.-" evidence="5"/>
<feature type="domain" description="Alcohol dehydrogenase iron-type/glycerol dehydrogenase GldA" evidence="3">
    <location>
        <begin position="9"/>
        <end position="173"/>
    </location>
</feature>
<name>A0ABW3LB59_9BACL</name>
<dbReference type="InterPro" id="IPR056798">
    <property type="entry name" value="ADH_Fe_C"/>
</dbReference>
<dbReference type="PANTHER" id="PTHR11496:SF102">
    <property type="entry name" value="ALCOHOL DEHYDROGENASE 4"/>
    <property type="match status" value="1"/>
</dbReference>
<comment type="similarity">
    <text evidence="1">Belongs to the iron-containing alcohol dehydrogenase family.</text>
</comment>
<gene>
    <name evidence="5" type="ORF">ACFQ1X_09030</name>
</gene>
<comment type="caution">
    <text evidence="5">The sequence shown here is derived from an EMBL/GenBank/DDBJ whole genome shotgun (WGS) entry which is preliminary data.</text>
</comment>
<keyword evidence="2 5" id="KW-0560">Oxidoreductase</keyword>
<evidence type="ECO:0000259" key="3">
    <source>
        <dbReference type="Pfam" id="PF00465"/>
    </source>
</evidence>
<keyword evidence="6" id="KW-1185">Reference proteome</keyword>
<dbReference type="Gene3D" id="3.40.50.1970">
    <property type="match status" value="1"/>
</dbReference>
<dbReference type="SUPFAM" id="SSF56796">
    <property type="entry name" value="Dehydroquinate synthase-like"/>
    <property type="match status" value="1"/>
</dbReference>
<dbReference type="Gene3D" id="1.20.1090.10">
    <property type="entry name" value="Dehydroquinate synthase-like - alpha domain"/>
    <property type="match status" value="1"/>
</dbReference>
<organism evidence="5 6">
    <name type="scientific">Metaplanococcus flavidus</name>
    <dbReference type="NCBI Taxonomy" id="569883"/>
    <lineage>
        <taxon>Bacteria</taxon>
        <taxon>Bacillati</taxon>
        <taxon>Bacillota</taxon>
        <taxon>Bacilli</taxon>
        <taxon>Bacillales</taxon>
        <taxon>Caryophanaceae</taxon>
        <taxon>Metaplanococcus</taxon>
    </lineage>
</organism>
<evidence type="ECO:0000313" key="5">
    <source>
        <dbReference type="EMBL" id="MFD1031570.1"/>
    </source>
</evidence>
<dbReference type="EMBL" id="JBHTKI010000012">
    <property type="protein sequence ID" value="MFD1031570.1"/>
    <property type="molecule type" value="Genomic_DNA"/>
</dbReference>